<dbReference type="SUPFAM" id="SSF52402">
    <property type="entry name" value="Adenine nucleotide alpha hydrolases-like"/>
    <property type="match status" value="1"/>
</dbReference>
<dbReference type="Proteomes" id="UP000606730">
    <property type="component" value="Unassembled WGS sequence"/>
</dbReference>
<feature type="domain" description="UspA" evidence="1">
    <location>
        <begin position="153"/>
        <end position="274"/>
    </location>
</feature>
<organism evidence="2 3">
    <name type="scientific">Actibacterium pelagium</name>
    <dbReference type="NCBI Taxonomy" id="2029103"/>
    <lineage>
        <taxon>Bacteria</taxon>
        <taxon>Pseudomonadati</taxon>
        <taxon>Pseudomonadota</taxon>
        <taxon>Alphaproteobacteria</taxon>
        <taxon>Rhodobacterales</taxon>
        <taxon>Roseobacteraceae</taxon>
        <taxon>Actibacterium</taxon>
    </lineage>
</organism>
<dbReference type="OrthoDB" id="9804721at2"/>
<reference evidence="2" key="2">
    <citation type="submission" date="2020-09" db="EMBL/GenBank/DDBJ databases">
        <authorList>
            <person name="Sun Q."/>
            <person name="Zhou Y."/>
        </authorList>
    </citation>
    <scope>NUCLEOTIDE SEQUENCE</scope>
    <source>
        <strain evidence="2">CGMCC 1.16012</strain>
    </source>
</reference>
<evidence type="ECO:0000313" key="3">
    <source>
        <dbReference type="Proteomes" id="UP000606730"/>
    </source>
</evidence>
<reference evidence="2" key="1">
    <citation type="journal article" date="2014" name="Int. J. Syst. Evol. Microbiol.">
        <title>Complete genome sequence of Corynebacterium casei LMG S-19264T (=DSM 44701T), isolated from a smear-ripened cheese.</title>
        <authorList>
            <consortium name="US DOE Joint Genome Institute (JGI-PGF)"/>
            <person name="Walter F."/>
            <person name="Albersmeier A."/>
            <person name="Kalinowski J."/>
            <person name="Ruckert C."/>
        </authorList>
    </citation>
    <scope>NUCLEOTIDE SEQUENCE</scope>
    <source>
        <strain evidence="2">CGMCC 1.16012</strain>
    </source>
</reference>
<proteinExistence type="predicted"/>
<dbReference type="Gene3D" id="3.40.50.12370">
    <property type="match status" value="1"/>
</dbReference>
<dbReference type="RefSeq" id="WP_095595051.1">
    <property type="nucleotide sequence ID" value="NZ_BMKN01000002.1"/>
</dbReference>
<accession>A0A917EIU8</accession>
<dbReference type="Pfam" id="PF00582">
    <property type="entry name" value="Usp"/>
    <property type="match status" value="1"/>
</dbReference>
<name>A0A917EIU8_9RHOB</name>
<comment type="caution">
    <text evidence="2">The sequence shown here is derived from an EMBL/GenBank/DDBJ whole genome shotgun (WGS) entry which is preliminary data.</text>
</comment>
<dbReference type="InterPro" id="IPR006016">
    <property type="entry name" value="UspA"/>
</dbReference>
<dbReference type="EMBL" id="BMKN01000002">
    <property type="protein sequence ID" value="GGE50220.1"/>
    <property type="molecule type" value="Genomic_DNA"/>
</dbReference>
<dbReference type="CDD" id="cd00293">
    <property type="entry name" value="USP-like"/>
    <property type="match status" value="1"/>
</dbReference>
<sequence>MGFKSLLTIVNRVDLATSALDAAIQAAAKMDAHLDILAIGVDQTQMGYYYAGANAVVMQENLHRAQDEAMAIETAIKARMQGETIPWSSETIVAQLGGMGHIVSQRARFSDLVILPKPYGENCGPEDETIIEAAMFDGQAPVIVLPSNTNFGKNVVVAWNQSNEAMTAIRAALPLLQAADMVNIAIIDPPPHGPERSDPGGALSQWLSRQGVHPEISVLAKTMPRVADVLARHATDICADLVVMGAYGHSRFREAILGGATRHTLEASEVPVFLAH</sequence>
<gene>
    <name evidence="2" type="ORF">GCM10011517_17520</name>
</gene>
<evidence type="ECO:0000313" key="2">
    <source>
        <dbReference type="EMBL" id="GGE50220.1"/>
    </source>
</evidence>
<keyword evidence="3" id="KW-1185">Reference proteome</keyword>
<protein>
    <submittedName>
        <fullName evidence="2">Universal stress protein</fullName>
    </submittedName>
</protein>
<dbReference type="AlphaFoldDB" id="A0A917EIU8"/>
<evidence type="ECO:0000259" key="1">
    <source>
        <dbReference type="Pfam" id="PF00582"/>
    </source>
</evidence>